<feature type="domain" description="PH" evidence="4">
    <location>
        <begin position="1448"/>
        <end position="1562"/>
    </location>
</feature>
<dbReference type="EMBL" id="KQ086009">
    <property type="protein sequence ID" value="KLO11072.1"/>
    <property type="molecule type" value="Genomic_DNA"/>
</dbReference>
<feature type="compositionally biased region" description="Acidic residues" evidence="3">
    <location>
        <begin position="916"/>
        <end position="928"/>
    </location>
</feature>
<feature type="compositionally biased region" description="Acidic residues" evidence="3">
    <location>
        <begin position="187"/>
        <end position="199"/>
    </location>
</feature>
<feature type="compositionally biased region" description="Polar residues" evidence="3">
    <location>
        <begin position="493"/>
        <end position="504"/>
    </location>
</feature>
<evidence type="ECO:0000256" key="1">
    <source>
        <dbReference type="ARBA" id="ARBA00022618"/>
    </source>
</evidence>
<feature type="compositionally biased region" description="Low complexity" evidence="3">
    <location>
        <begin position="762"/>
        <end position="782"/>
    </location>
</feature>
<feature type="compositionally biased region" description="Polar residues" evidence="3">
    <location>
        <begin position="42"/>
        <end position="52"/>
    </location>
</feature>
<name>A0A0H2RHL8_9AGAM</name>
<feature type="compositionally biased region" description="Polar residues" evidence="3">
    <location>
        <begin position="358"/>
        <end position="394"/>
    </location>
</feature>
<feature type="region of interest" description="Disordered" evidence="3">
    <location>
        <begin position="977"/>
        <end position="1107"/>
    </location>
</feature>
<feature type="compositionally biased region" description="Basic residues" evidence="3">
    <location>
        <begin position="1079"/>
        <end position="1092"/>
    </location>
</feature>
<reference evidence="5 6" key="1">
    <citation type="submission" date="2015-04" db="EMBL/GenBank/DDBJ databases">
        <title>Complete genome sequence of Schizopora paradoxa KUC8140, a cosmopolitan wood degrader in East Asia.</title>
        <authorList>
            <consortium name="DOE Joint Genome Institute"/>
            <person name="Min B."/>
            <person name="Park H."/>
            <person name="Jang Y."/>
            <person name="Kim J.-J."/>
            <person name="Kim K.H."/>
            <person name="Pangilinan J."/>
            <person name="Lipzen A."/>
            <person name="Riley R."/>
            <person name="Grigoriev I.V."/>
            <person name="Spatafora J.W."/>
            <person name="Choi I.-G."/>
        </authorList>
    </citation>
    <scope>NUCLEOTIDE SEQUENCE [LARGE SCALE GENOMIC DNA]</scope>
    <source>
        <strain evidence="5 6">KUC8140</strain>
    </source>
</reference>
<keyword evidence="1" id="KW-0132">Cell division</keyword>
<dbReference type="GO" id="GO:0005525">
    <property type="term" value="F:GTP binding"/>
    <property type="evidence" value="ECO:0007669"/>
    <property type="project" value="TreeGrafter"/>
</dbReference>
<sequence>MPPSPGHRTRSDTMKDNILKESTAGWSNTITPLRIAKRETVQHSSNDSSKLSPSGAPIARRSSNSYKHVFSNNLVSKSPFKSHIPQSSSRSTPRSFFSSPKSPRKVSGEKRPRPDVLVKQAEVENQQRARELGFKRRQSKAFQGMVEKEPVSKSPFRRLLSPTEEHAPASPIRVDIPRRSFFKTDDDTTSLDTESESVQDSEREGYHTPMTMPVDSEWPSSRIVEKKSPLPASISPTRSALSRKTPDDFDDSFRSSFHRSPTPTRQLTPKHESPLHQGRSPTPSAMQGSPIRSSLAQRPRLMGPRSRSFSGSPADTPRTLERRKTVTFDERCDVVEFDRESHEDRVFDSDEEDFYGGNNDSQDNSYDSLNENNTTMTQHVSPPPTHGNQFSEQSPYDAGNDSISGLVDSMLMETSAFSAAEPMTPDSHSNSFTFSSRDPDLMTGGEENGVPHGRTHHSDRVKMHQQEMHFDGPRLPGAFDNNSFEVDERDEPSFSSISLSTPPQAAQVPRTPVHSHKPDNGPVSLAPDTEVDEVGIPYGRTHHADRARDAHQGDPEVEQDVQMLPPSPSPAKRPSTEGERRQSHSREHSVTMLPKFELGINFNSKPMFELGIEKSFSEDVFGGSPPSKLPSRLPPMRQPEPEPERVEDEYDYEFEQSVLSNTSIASFHEFPPHALEALTRGNDEAGEDIDTEDQVVKLDSPLPKAIETDIRSQPSLRTSTSRALPTPPSGPPSGQNSLSNSLSRSPLISREDIQRRLDEQRAGSVSGSVSPSTPSSSMPPASAFEQRQQGRIPRPTLEERLKRAVSPLAATSPRSESPNPSSRIPVPVVVSPAPSPVVAPPSPIPSPAIATSTPDKKISSATSSTLQIKAHSHDAEGRPLAATPLSASFDFSQSGVGEMRSALDRLVDEVSVNTEGMDDDEDMETEEQGGERSRGSATTAPMFIDRSFATSDGDASMAETELITEESHELLAGLKSQMQGPPVLPPVLERMSSAPAAPTAPSRPSTFTPASVPASRVPSTGSIPPQVPAKDGMSARQQREEMIREKRREQKLRDSGEFFIPPRRDLAGKLVDVESSPASRRHSGGRPSKRRSLSTGDAEDLGSSSATAQRRVSILKNQLGGVLGMAIEDEEDQLTDSIERELQKMDKPKNKSYVLNEHQAVVYASSSQEESIAHMADVGDVDSGKAWRTVRRPSDMNEYSRQIKELRSQEKPGKTHGKVFVKVLRIEGMKVPLPLQATYFSVTLNNGIHFVTTPDGLLTRDAKVEQEFELIEHSKLEFTLTLKVRRDTHIVHQIKSLHVPPPPPPVQVAPPAPVKSGGMRSFFGGSKKSKAAPQHTRSHTEPIIPTTIDENLARYLKQDGMLARAFVAFKDVAPRCDTQLFEGAYPLIGQRLEVNPGGSGTTMAPRQVGEIVLQMFRLPPLPGIPQNELPQSLEECYRGLRNVAWHKATYHEGVLTQLGGDCSTWRRRQLRVIGGNLVAFNDVTKRATATIDLKKAISIEDDQENARSPQMRMERDIDDFDAMYGVERSFRLVFPNKQEIMFFADTDEEKAIWLDVLRKLVGHIPPNPLWAEMVWQRQSELQKRPSNSGSSTSSSSSASSKASGSQTSATSASTSASAKPSSTQANALRPQNSSAPSRPSAIPRKQR</sequence>
<evidence type="ECO:0000313" key="6">
    <source>
        <dbReference type="Proteomes" id="UP000053477"/>
    </source>
</evidence>
<feature type="compositionally biased region" description="Basic and acidic residues" evidence="3">
    <location>
        <begin position="456"/>
        <end position="472"/>
    </location>
</feature>
<evidence type="ECO:0000313" key="5">
    <source>
        <dbReference type="EMBL" id="KLO11072.1"/>
    </source>
</evidence>
<dbReference type="PANTHER" id="PTHR36100:SF1">
    <property type="entry name" value="BUD SITE SELECTION PROTEIN 4"/>
    <property type="match status" value="1"/>
</dbReference>
<dbReference type="Gene3D" id="2.30.29.30">
    <property type="entry name" value="Pleckstrin-homology domain (PH domain)/Phosphotyrosine-binding domain (PTB)"/>
    <property type="match status" value="1"/>
</dbReference>
<feature type="compositionally biased region" description="Basic and acidic residues" evidence="3">
    <location>
        <begin position="542"/>
        <end position="554"/>
    </location>
</feature>
<feature type="compositionally biased region" description="Basic and acidic residues" evidence="3">
    <location>
        <begin position="1037"/>
        <end position="1067"/>
    </location>
</feature>
<dbReference type="PANTHER" id="PTHR36100">
    <property type="entry name" value="BUD SITE SELECTION PROTEIN 4"/>
    <property type="match status" value="1"/>
</dbReference>
<feature type="compositionally biased region" description="Basic and acidic residues" evidence="3">
    <location>
        <begin position="749"/>
        <end position="761"/>
    </location>
</feature>
<feature type="compositionally biased region" description="Pro residues" evidence="3">
    <location>
        <begin position="833"/>
        <end position="846"/>
    </location>
</feature>
<accession>A0A0H2RHL8</accession>
<dbReference type="GO" id="GO:0051301">
    <property type="term" value="P:cell division"/>
    <property type="evidence" value="ECO:0007669"/>
    <property type="project" value="UniProtKB-KW"/>
</dbReference>
<dbReference type="InParanoid" id="A0A0H2RHL8"/>
<feature type="compositionally biased region" description="Basic and acidic residues" evidence="3">
    <location>
        <begin position="574"/>
        <end position="589"/>
    </location>
</feature>
<feature type="compositionally biased region" description="Basic and acidic residues" evidence="3">
    <location>
        <begin position="175"/>
        <end position="186"/>
    </location>
</feature>
<evidence type="ECO:0000256" key="3">
    <source>
        <dbReference type="SAM" id="MobiDB-lite"/>
    </source>
</evidence>
<feature type="compositionally biased region" description="Polar residues" evidence="3">
    <location>
        <begin position="426"/>
        <end position="436"/>
    </location>
</feature>
<keyword evidence="6" id="KW-1185">Reference proteome</keyword>
<protein>
    <recommendedName>
        <fullName evidence="4">PH domain-containing protein</fullName>
    </recommendedName>
</protein>
<dbReference type="InterPro" id="IPR011993">
    <property type="entry name" value="PH-like_dom_sf"/>
</dbReference>
<proteinExistence type="predicted"/>
<dbReference type="SUPFAM" id="SSF50729">
    <property type="entry name" value="PH domain-like"/>
    <property type="match status" value="1"/>
</dbReference>
<keyword evidence="2" id="KW-0131">Cell cycle</keyword>
<dbReference type="OrthoDB" id="2123378at2759"/>
<feature type="compositionally biased region" description="Low complexity" evidence="3">
    <location>
        <begin position="1585"/>
        <end position="1625"/>
    </location>
</feature>
<feature type="compositionally biased region" description="Basic and acidic residues" evidence="3">
    <location>
        <begin position="318"/>
        <end position="348"/>
    </location>
</feature>
<feature type="compositionally biased region" description="Low complexity" evidence="3">
    <location>
        <begin position="87"/>
        <end position="101"/>
    </location>
</feature>
<feature type="region of interest" description="Disordered" evidence="3">
    <location>
        <begin position="619"/>
        <end position="647"/>
    </location>
</feature>
<organism evidence="5 6">
    <name type="scientific">Schizopora paradoxa</name>
    <dbReference type="NCBI Taxonomy" id="27342"/>
    <lineage>
        <taxon>Eukaryota</taxon>
        <taxon>Fungi</taxon>
        <taxon>Dikarya</taxon>
        <taxon>Basidiomycota</taxon>
        <taxon>Agaricomycotina</taxon>
        <taxon>Agaricomycetes</taxon>
        <taxon>Hymenochaetales</taxon>
        <taxon>Schizoporaceae</taxon>
        <taxon>Schizopora</taxon>
    </lineage>
</organism>
<feature type="compositionally biased region" description="Basic and acidic residues" evidence="3">
    <location>
        <begin position="244"/>
        <end position="253"/>
    </location>
</feature>
<feature type="compositionally biased region" description="Basic and acidic residues" evidence="3">
    <location>
        <begin position="9"/>
        <end position="19"/>
    </location>
</feature>
<feature type="region of interest" description="Disordered" evidence="3">
    <location>
        <begin position="1"/>
        <end position="404"/>
    </location>
</feature>
<evidence type="ECO:0000256" key="2">
    <source>
        <dbReference type="ARBA" id="ARBA00023306"/>
    </source>
</evidence>
<feature type="compositionally biased region" description="Low complexity" evidence="3">
    <location>
        <begin position="812"/>
        <end position="832"/>
    </location>
</feature>
<feature type="compositionally biased region" description="Polar residues" evidence="3">
    <location>
        <begin position="61"/>
        <end position="76"/>
    </location>
</feature>
<feature type="compositionally biased region" description="Low complexity" evidence="3">
    <location>
        <begin position="732"/>
        <end position="748"/>
    </location>
</feature>
<gene>
    <name evidence="5" type="ORF">SCHPADRAFT_855784</name>
</gene>
<feature type="region of interest" description="Disordered" evidence="3">
    <location>
        <begin position="685"/>
        <end position="876"/>
    </location>
</feature>
<feature type="compositionally biased region" description="Low complexity" evidence="3">
    <location>
        <begin position="1633"/>
        <end position="1647"/>
    </location>
</feature>
<dbReference type="SMART" id="SM00233">
    <property type="entry name" value="PH"/>
    <property type="match status" value="1"/>
</dbReference>
<dbReference type="InterPro" id="IPR052007">
    <property type="entry name" value="Bud4"/>
</dbReference>
<evidence type="ECO:0000259" key="4">
    <source>
        <dbReference type="PROSITE" id="PS50003"/>
    </source>
</evidence>
<dbReference type="Proteomes" id="UP000053477">
    <property type="component" value="Unassembled WGS sequence"/>
</dbReference>
<dbReference type="STRING" id="27342.A0A0H2RHL8"/>
<feature type="compositionally biased region" description="Polar residues" evidence="3">
    <location>
        <begin position="711"/>
        <end position="720"/>
    </location>
</feature>
<dbReference type="InterPro" id="IPR001849">
    <property type="entry name" value="PH_domain"/>
</dbReference>
<feature type="compositionally biased region" description="Low complexity" evidence="3">
    <location>
        <begin position="992"/>
        <end position="1011"/>
    </location>
</feature>
<feature type="region of interest" description="Disordered" evidence="3">
    <location>
        <begin position="911"/>
        <end position="942"/>
    </location>
</feature>
<feature type="region of interest" description="Disordered" evidence="3">
    <location>
        <begin position="420"/>
        <end position="592"/>
    </location>
</feature>
<feature type="compositionally biased region" description="Polar residues" evidence="3">
    <location>
        <begin position="279"/>
        <end position="296"/>
    </location>
</feature>
<dbReference type="Pfam" id="PF00169">
    <property type="entry name" value="PH"/>
    <property type="match status" value="1"/>
</dbReference>
<dbReference type="PROSITE" id="PS50003">
    <property type="entry name" value="PH_DOMAIN"/>
    <property type="match status" value="1"/>
</dbReference>
<feature type="compositionally biased region" description="Basic and acidic residues" evidence="3">
    <location>
        <begin position="106"/>
        <end position="134"/>
    </location>
</feature>
<feature type="region of interest" description="Disordered" evidence="3">
    <location>
        <begin position="1581"/>
        <end position="1647"/>
    </location>
</feature>